<organism evidence="6 7">
    <name type="scientific">Pedobacter planticolens</name>
    <dbReference type="NCBI Taxonomy" id="2679964"/>
    <lineage>
        <taxon>Bacteria</taxon>
        <taxon>Pseudomonadati</taxon>
        <taxon>Bacteroidota</taxon>
        <taxon>Sphingobacteriia</taxon>
        <taxon>Sphingobacteriales</taxon>
        <taxon>Sphingobacteriaceae</taxon>
        <taxon>Pedobacter</taxon>
    </lineage>
</organism>
<keyword evidence="7" id="KW-1185">Reference proteome</keyword>
<dbReference type="Gene3D" id="1.10.443.10">
    <property type="entry name" value="Intergrase catalytic core"/>
    <property type="match status" value="1"/>
</dbReference>
<dbReference type="GO" id="GO:0006310">
    <property type="term" value="P:DNA recombination"/>
    <property type="evidence" value="ECO:0007669"/>
    <property type="project" value="UniProtKB-KW"/>
</dbReference>
<dbReference type="Pfam" id="PF00589">
    <property type="entry name" value="Phage_integrase"/>
    <property type="match status" value="1"/>
</dbReference>
<protein>
    <submittedName>
        <fullName evidence="6">Tyrosine-type recombinase/integrase</fullName>
    </submittedName>
</protein>
<comment type="similarity">
    <text evidence="1">Belongs to the 'phage' integrase family.</text>
</comment>
<keyword evidence="2" id="KW-0238">DNA-binding</keyword>
<name>A0A923IVA7_9SPHI</name>
<feature type="domain" description="Tyr recombinase" evidence="4">
    <location>
        <begin position="231"/>
        <end position="391"/>
    </location>
</feature>
<evidence type="ECO:0000259" key="5">
    <source>
        <dbReference type="Pfam" id="PF13102"/>
    </source>
</evidence>
<dbReference type="Pfam" id="PF13102">
    <property type="entry name" value="Phage_int_SAM_5"/>
    <property type="match status" value="1"/>
</dbReference>
<evidence type="ECO:0000313" key="7">
    <source>
        <dbReference type="Proteomes" id="UP000601055"/>
    </source>
</evidence>
<proteinExistence type="inferred from homology"/>
<dbReference type="InterPro" id="IPR010998">
    <property type="entry name" value="Integrase_recombinase_N"/>
</dbReference>
<accession>A0A923IVA7</accession>
<dbReference type="InterPro" id="IPR013762">
    <property type="entry name" value="Integrase-like_cat_sf"/>
</dbReference>
<sequence>MKKASISIYHDTRRALDDGRFPIKLRVYFGKAKMYETGLSASVEDFEKAYINPSPRGRFRELLLKIKAIESKAMEAIEFVRSFTFAKFEKALFRNKPMSNNVIEYYKDYISELQCLDRIGTASSYKCSLSSILRYVNQGRKKGVEKLGFDVITPEFLHKYERWALEMNMSRSSIGIYLRPLRKLFNTAIANGDIDPDVYPFKKYRIPTGKNIKKNIEKDVLKLLYTMEVQDENIIKARDFWFFSYQCNGMNFRDIAELRCKNLTDTYFSFLRHKTLNTTKEDPTPIVVPITAGVERIIAKYGKRDGDDNDYVFPILQQGMPPEERHRANQNFIRYVNQHMRKLAKMAGLSFNLGTMYARHSFTTIVAREVGLEFAQEALGHTTLATTQKYWAGFESKIKKEVAEKLLDFI</sequence>
<evidence type="ECO:0000256" key="2">
    <source>
        <dbReference type="ARBA" id="ARBA00023125"/>
    </source>
</evidence>
<dbReference type="GO" id="GO:0003677">
    <property type="term" value="F:DNA binding"/>
    <property type="evidence" value="ECO:0007669"/>
    <property type="project" value="UniProtKB-KW"/>
</dbReference>
<dbReference type="EMBL" id="WNXD01000002">
    <property type="protein sequence ID" value="MBB2146850.1"/>
    <property type="molecule type" value="Genomic_DNA"/>
</dbReference>
<reference evidence="6" key="1">
    <citation type="submission" date="2019-11" db="EMBL/GenBank/DDBJ databases">
        <title>Description of Pedobacter sp. LMG 31464T.</title>
        <authorList>
            <person name="Carlier A."/>
            <person name="Qi S."/>
            <person name="Vandamme P."/>
        </authorList>
    </citation>
    <scope>NUCLEOTIDE SEQUENCE</scope>
    <source>
        <strain evidence="6">LMG 31464</strain>
    </source>
</reference>
<comment type="caution">
    <text evidence="6">The sequence shown here is derived from an EMBL/GenBank/DDBJ whole genome shotgun (WGS) entry which is preliminary data.</text>
</comment>
<dbReference type="Proteomes" id="UP000601055">
    <property type="component" value="Unassembled WGS sequence"/>
</dbReference>
<gene>
    <name evidence="6" type="ORF">GM921_15205</name>
</gene>
<dbReference type="SUPFAM" id="SSF56349">
    <property type="entry name" value="DNA breaking-rejoining enzymes"/>
    <property type="match status" value="1"/>
</dbReference>
<evidence type="ECO:0000256" key="3">
    <source>
        <dbReference type="ARBA" id="ARBA00023172"/>
    </source>
</evidence>
<dbReference type="GO" id="GO:0015074">
    <property type="term" value="P:DNA integration"/>
    <property type="evidence" value="ECO:0007669"/>
    <property type="project" value="InterPro"/>
</dbReference>
<dbReference type="InterPro" id="IPR011010">
    <property type="entry name" value="DNA_brk_join_enz"/>
</dbReference>
<dbReference type="InterPro" id="IPR050090">
    <property type="entry name" value="Tyrosine_recombinase_XerCD"/>
</dbReference>
<dbReference type="InterPro" id="IPR025269">
    <property type="entry name" value="SAM-like_dom"/>
</dbReference>
<dbReference type="PANTHER" id="PTHR30349:SF64">
    <property type="entry name" value="PROPHAGE INTEGRASE INTD-RELATED"/>
    <property type="match status" value="1"/>
</dbReference>
<dbReference type="Gene3D" id="1.10.150.130">
    <property type="match status" value="1"/>
</dbReference>
<dbReference type="PANTHER" id="PTHR30349">
    <property type="entry name" value="PHAGE INTEGRASE-RELATED"/>
    <property type="match status" value="1"/>
</dbReference>
<dbReference type="AlphaFoldDB" id="A0A923IVA7"/>
<evidence type="ECO:0000259" key="4">
    <source>
        <dbReference type="Pfam" id="PF00589"/>
    </source>
</evidence>
<keyword evidence="3" id="KW-0233">DNA recombination</keyword>
<evidence type="ECO:0000313" key="6">
    <source>
        <dbReference type="EMBL" id="MBB2146850.1"/>
    </source>
</evidence>
<dbReference type="InterPro" id="IPR002104">
    <property type="entry name" value="Integrase_catalytic"/>
</dbReference>
<feature type="domain" description="Phage integrase SAM-like" evidence="5">
    <location>
        <begin position="101"/>
        <end position="204"/>
    </location>
</feature>
<dbReference type="RefSeq" id="WP_182923488.1">
    <property type="nucleotide sequence ID" value="NZ_WNXD01000002.1"/>
</dbReference>
<evidence type="ECO:0000256" key="1">
    <source>
        <dbReference type="ARBA" id="ARBA00008857"/>
    </source>
</evidence>